<protein>
    <submittedName>
        <fullName evidence="2">Uncharacterized protein</fullName>
    </submittedName>
</protein>
<dbReference type="STRING" id="39966.A0A369K5Z8"/>
<organism evidence="2 3">
    <name type="scientific">Hypsizygus marmoreus</name>
    <name type="common">White beech mushroom</name>
    <name type="synonym">Agaricus marmoreus</name>
    <dbReference type="NCBI Taxonomy" id="39966"/>
    <lineage>
        <taxon>Eukaryota</taxon>
        <taxon>Fungi</taxon>
        <taxon>Dikarya</taxon>
        <taxon>Basidiomycota</taxon>
        <taxon>Agaricomycotina</taxon>
        <taxon>Agaricomycetes</taxon>
        <taxon>Agaricomycetidae</taxon>
        <taxon>Agaricales</taxon>
        <taxon>Tricholomatineae</taxon>
        <taxon>Lyophyllaceae</taxon>
        <taxon>Hypsizygus</taxon>
    </lineage>
</organism>
<accession>A0A369K5Z8</accession>
<keyword evidence="1" id="KW-1133">Transmembrane helix</keyword>
<proteinExistence type="predicted"/>
<feature type="transmembrane region" description="Helical" evidence="1">
    <location>
        <begin position="192"/>
        <end position="214"/>
    </location>
</feature>
<name>A0A369K5Z8_HYPMA</name>
<feature type="transmembrane region" description="Helical" evidence="1">
    <location>
        <begin position="318"/>
        <end position="336"/>
    </location>
</feature>
<keyword evidence="3" id="KW-1185">Reference proteome</keyword>
<keyword evidence="1" id="KW-0472">Membrane</keyword>
<evidence type="ECO:0000313" key="3">
    <source>
        <dbReference type="Proteomes" id="UP000076154"/>
    </source>
</evidence>
<feature type="transmembrane region" description="Helical" evidence="1">
    <location>
        <begin position="520"/>
        <end position="540"/>
    </location>
</feature>
<feature type="transmembrane region" description="Helical" evidence="1">
    <location>
        <begin position="90"/>
        <end position="108"/>
    </location>
</feature>
<dbReference type="AlphaFoldDB" id="A0A369K5Z8"/>
<evidence type="ECO:0000313" key="2">
    <source>
        <dbReference type="EMBL" id="RDB30039.1"/>
    </source>
</evidence>
<evidence type="ECO:0000256" key="1">
    <source>
        <dbReference type="SAM" id="Phobius"/>
    </source>
</evidence>
<dbReference type="EMBL" id="LUEZ02000009">
    <property type="protein sequence ID" value="RDB30039.1"/>
    <property type="molecule type" value="Genomic_DNA"/>
</dbReference>
<feature type="transmembrane region" description="Helical" evidence="1">
    <location>
        <begin position="280"/>
        <end position="298"/>
    </location>
</feature>
<feature type="transmembrane region" description="Helical" evidence="1">
    <location>
        <begin position="483"/>
        <end position="508"/>
    </location>
</feature>
<dbReference type="InParanoid" id="A0A369K5Z8"/>
<reference evidence="2" key="1">
    <citation type="submission" date="2018-04" db="EMBL/GenBank/DDBJ databases">
        <title>Whole genome sequencing of Hypsizygus marmoreus.</title>
        <authorList>
            <person name="Choi I.-G."/>
            <person name="Min B."/>
            <person name="Kim J.-G."/>
            <person name="Kim S."/>
            <person name="Oh Y.-L."/>
            <person name="Kong W.-S."/>
            <person name="Park H."/>
            <person name="Jeong J."/>
            <person name="Song E.-S."/>
        </authorList>
    </citation>
    <scope>NUCLEOTIDE SEQUENCE [LARGE SCALE GENOMIC DNA]</scope>
    <source>
        <strain evidence="2">51987-8</strain>
    </source>
</reference>
<sequence length="655" mass="72111">MCRSHNLTEYRISVRGAMRAEIFPAPTILPIVLTQSAKASRQYAVMAQDPNHSESRNSLHYDIWNPSAHIMHSSFSWPYFLRHAQTNTRLSACLILLVLIPIVSGVRFDQCLNDIRSGKHGELGGTDNRGRPVSDIANATAISYDLCITACGAGSEPFAWSIFSTQFSSWLLPWLALVSQLPFGANDKLDNLVSMLMTVGSPTLAAYSLALTVLNGRWIAKRFASHSYPNLRNAVRILSSLQQSPLRVTTDGSLLSSLVVLPENDDWWSELVMWLDYTHTWSISAVTSISWVIIAYIFTVVDSFTGDITAAVNANGQGVGSLWIWLLPIVIGWLQISPKCDSVRLYQAIARANKIAYVATPSGRPVPASSLSRRRAITLAPGPEDALRRDEGCTAPIYNYARFLPWVQAVEDVRSAFSAASDHAHLHRSVDPEINWEKEDRFASGPSRVNREGTRAQVDAYCTAIGEHTSTRSAWGPHVWSRLCLASILALFLQWGATGAAIIVVWFTPTTGLGCRSGAYLLYGALSTVVWFLLVLSSLLSHYAMTTPHASGKPSVRIARLSSIAFRRLGKLVATCNAIWIVMTCLFQFTNFFDRCYCNSSVLGRGFNSYNVVEFMANDILGMRGAWIGGVVLAAGSATMFVVFVNLFINPQLPD</sequence>
<keyword evidence="1" id="KW-0812">Transmembrane</keyword>
<comment type="caution">
    <text evidence="2">The sequence shown here is derived from an EMBL/GenBank/DDBJ whole genome shotgun (WGS) entry which is preliminary data.</text>
</comment>
<dbReference type="OrthoDB" id="5392263at2759"/>
<gene>
    <name evidence="2" type="ORF">Hypma_013864</name>
</gene>
<feature type="transmembrane region" description="Helical" evidence="1">
    <location>
        <begin position="626"/>
        <end position="649"/>
    </location>
</feature>
<feature type="transmembrane region" description="Helical" evidence="1">
    <location>
        <begin position="569"/>
        <end position="589"/>
    </location>
</feature>
<dbReference type="Proteomes" id="UP000076154">
    <property type="component" value="Unassembled WGS sequence"/>
</dbReference>